<dbReference type="InterPro" id="IPR038565">
    <property type="entry name" value="CLIP_sf"/>
</dbReference>
<evidence type="ECO:0000256" key="6">
    <source>
        <dbReference type="ARBA" id="ARBA00022801"/>
    </source>
</evidence>
<feature type="signal peptide" evidence="12">
    <location>
        <begin position="1"/>
        <end position="20"/>
    </location>
</feature>
<evidence type="ECO:0000256" key="11">
    <source>
        <dbReference type="ARBA" id="ARBA00024195"/>
    </source>
</evidence>
<dbReference type="SMART" id="SM00680">
    <property type="entry name" value="CLIP"/>
    <property type="match status" value="1"/>
</dbReference>
<dbReference type="PROSITE" id="PS00134">
    <property type="entry name" value="TRYPSIN_HIS"/>
    <property type="match status" value="1"/>
</dbReference>
<dbReference type="CDD" id="cd00190">
    <property type="entry name" value="Tryp_SPc"/>
    <property type="match status" value="1"/>
</dbReference>
<name>A0A8D8AXX0_CULPI</name>
<feature type="domain" description="Clip" evidence="14">
    <location>
        <begin position="42"/>
        <end position="95"/>
    </location>
</feature>
<dbReference type="FunFam" id="2.40.10.10:FF:000028">
    <property type="entry name" value="Serine protease easter"/>
    <property type="match status" value="1"/>
</dbReference>
<sequence length="414" mass="45154">MRSLWPLIILFAYGVAMIDAGRGRGGGGSGPRPSVGMSYNASCINPNDEAGHCVLVQECKLVLSVLRKETLTNDDVAFLYSSECGKLEGKSLVCCPSYSVTGNNSHSQLDPVNRVHEAGQGQGHEVTEQESNLVQDQRSLLPQPGDCGIQPSYQLFGENLTKLDEQPWTALVHYGNKPYEFSFECGGALISSRYVLTAAHCVTNRTRWNKLTVRLGEWDTESTVDCISIGDFSEFYCADPAIDVAVESVLVHEQYARHHRPQLNDIALLRLAEPVATSSWVRPVCLPERAVTSKGDDQVFTLAGWGNNGCGNTSRYKVRSKLNALSQDQCKGNLPAGFRRANEYLCTVPVNEGDKCHADSGGAVTSTRQVAGVGVVHELAGILNHMKECQASKPIGIFTNVGQYTEWIVSKLEQ</sequence>
<dbReference type="GO" id="GO:0045087">
    <property type="term" value="P:innate immune response"/>
    <property type="evidence" value="ECO:0007669"/>
    <property type="project" value="UniProtKB-KW"/>
</dbReference>
<dbReference type="GO" id="GO:0006508">
    <property type="term" value="P:proteolysis"/>
    <property type="evidence" value="ECO:0007669"/>
    <property type="project" value="UniProtKB-KW"/>
</dbReference>
<protein>
    <recommendedName>
        <fullName evidence="12">CLIP domain-containing serine protease</fullName>
        <ecNumber evidence="12">3.4.21.-</ecNumber>
    </recommendedName>
</protein>
<dbReference type="Gene3D" id="2.40.10.10">
    <property type="entry name" value="Trypsin-like serine proteases"/>
    <property type="match status" value="2"/>
</dbReference>
<dbReference type="GO" id="GO:0004252">
    <property type="term" value="F:serine-type endopeptidase activity"/>
    <property type="evidence" value="ECO:0007669"/>
    <property type="project" value="UniProtKB-UniRule"/>
</dbReference>
<evidence type="ECO:0000256" key="4">
    <source>
        <dbReference type="ARBA" id="ARBA00022670"/>
    </source>
</evidence>
<keyword evidence="7 12" id="KW-0720">Serine protease</keyword>
<keyword evidence="3" id="KW-0399">Innate immunity</keyword>
<keyword evidence="8" id="KW-0391">Immunity</keyword>
<comment type="similarity">
    <text evidence="11 12">Belongs to the peptidase S1 family. CLIP subfamily.</text>
</comment>
<evidence type="ECO:0000256" key="10">
    <source>
        <dbReference type="ARBA" id="ARBA00023180"/>
    </source>
</evidence>
<dbReference type="InterPro" id="IPR001254">
    <property type="entry name" value="Trypsin_dom"/>
</dbReference>
<dbReference type="InterPro" id="IPR009003">
    <property type="entry name" value="Peptidase_S1_PA"/>
</dbReference>
<evidence type="ECO:0000313" key="15">
    <source>
        <dbReference type="EMBL" id="CAG6464224.1"/>
    </source>
</evidence>
<evidence type="ECO:0000256" key="5">
    <source>
        <dbReference type="ARBA" id="ARBA00022729"/>
    </source>
</evidence>
<dbReference type="InterPro" id="IPR051487">
    <property type="entry name" value="Ser/Thr_Proteases_Immune/Dev"/>
</dbReference>
<dbReference type="InterPro" id="IPR001314">
    <property type="entry name" value="Peptidase_S1A"/>
</dbReference>
<reference evidence="15" key="1">
    <citation type="submission" date="2021-05" db="EMBL/GenBank/DDBJ databases">
        <authorList>
            <person name="Alioto T."/>
            <person name="Alioto T."/>
            <person name="Gomez Garrido J."/>
        </authorList>
    </citation>
    <scope>NUCLEOTIDE SEQUENCE</scope>
</reference>
<dbReference type="Pfam" id="PF12032">
    <property type="entry name" value="CLIP"/>
    <property type="match status" value="1"/>
</dbReference>
<keyword evidence="5 12" id="KW-0732">Signal</keyword>
<dbReference type="PROSITE" id="PS51888">
    <property type="entry name" value="CLIP"/>
    <property type="match status" value="1"/>
</dbReference>
<feature type="chain" id="PRO_5034871622" description="CLIP domain-containing serine protease" evidence="12">
    <location>
        <begin position="21"/>
        <end position="414"/>
    </location>
</feature>
<evidence type="ECO:0000256" key="3">
    <source>
        <dbReference type="ARBA" id="ARBA00022588"/>
    </source>
</evidence>
<keyword evidence="4 12" id="KW-0645">Protease</keyword>
<dbReference type="Gene3D" id="3.30.1640.30">
    <property type="match status" value="1"/>
</dbReference>
<dbReference type="PRINTS" id="PR00722">
    <property type="entry name" value="CHYMOTRYPSIN"/>
</dbReference>
<accession>A0A8D8AXX0</accession>
<evidence type="ECO:0000259" key="14">
    <source>
        <dbReference type="PROSITE" id="PS51888"/>
    </source>
</evidence>
<keyword evidence="10" id="KW-0325">Glycoprotein</keyword>
<comment type="subcellular location">
    <subcellularLocation>
        <location evidence="1 12">Secreted</location>
    </subcellularLocation>
</comment>
<keyword evidence="2 12" id="KW-0964">Secreted</keyword>
<evidence type="ECO:0000259" key="13">
    <source>
        <dbReference type="PROSITE" id="PS50240"/>
    </source>
</evidence>
<dbReference type="PROSITE" id="PS50240">
    <property type="entry name" value="TRYPSIN_DOM"/>
    <property type="match status" value="1"/>
</dbReference>
<evidence type="ECO:0000256" key="12">
    <source>
        <dbReference type="RuleBase" id="RU366078"/>
    </source>
</evidence>
<proteinExistence type="inferred from homology"/>
<dbReference type="InterPro" id="IPR043504">
    <property type="entry name" value="Peptidase_S1_PA_chymotrypsin"/>
</dbReference>
<organism evidence="15">
    <name type="scientific">Culex pipiens</name>
    <name type="common">House mosquito</name>
    <dbReference type="NCBI Taxonomy" id="7175"/>
    <lineage>
        <taxon>Eukaryota</taxon>
        <taxon>Metazoa</taxon>
        <taxon>Ecdysozoa</taxon>
        <taxon>Arthropoda</taxon>
        <taxon>Hexapoda</taxon>
        <taxon>Insecta</taxon>
        <taxon>Pterygota</taxon>
        <taxon>Neoptera</taxon>
        <taxon>Endopterygota</taxon>
        <taxon>Diptera</taxon>
        <taxon>Nematocera</taxon>
        <taxon>Culicoidea</taxon>
        <taxon>Culicidae</taxon>
        <taxon>Culicinae</taxon>
        <taxon>Culicini</taxon>
        <taxon>Culex</taxon>
        <taxon>Culex</taxon>
    </lineage>
</organism>
<evidence type="ECO:0000256" key="1">
    <source>
        <dbReference type="ARBA" id="ARBA00004613"/>
    </source>
</evidence>
<evidence type="ECO:0000256" key="2">
    <source>
        <dbReference type="ARBA" id="ARBA00022525"/>
    </source>
</evidence>
<dbReference type="AlphaFoldDB" id="A0A8D8AXX0"/>
<dbReference type="EC" id="3.4.21.-" evidence="12"/>
<feature type="domain" description="Peptidase S1" evidence="13">
    <location>
        <begin position="155"/>
        <end position="413"/>
    </location>
</feature>
<keyword evidence="9" id="KW-1015">Disulfide bond</keyword>
<dbReference type="PANTHER" id="PTHR24256">
    <property type="entry name" value="TRYPTASE-RELATED"/>
    <property type="match status" value="1"/>
</dbReference>
<evidence type="ECO:0000256" key="8">
    <source>
        <dbReference type="ARBA" id="ARBA00022859"/>
    </source>
</evidence>
<dbReference type="SMART" id="SM00020">
    <property type="entry name" value="Tryp_SPc"/>
    <property type="match status" value="1"/>
</dbReference>
<comment type="domain">
    <text evidence="12">The clip domain consists of 35-55 residues which are 'knitted' together usually by 3 conserved disulfide bonds forming a clip-like compact structure.</text>
</comment>
<dbReference type="EMBL" id="HBUE01050571">
    <property type="protein sequence ID" value="CAG6464224.1"/>
    <property type="molecule type" value="Transcribed_RNA"/>
</dbReference>
<dbReference type="InterPro" id="IPR022700">
    <property type="entry name" value="CLIP"/>
</dbReference>
<dbReference type="Pfam" id="PF00089">
    <property type="entry name" value="Trypsin"/>
    <property type="match status" value="1"/>
</dbReference>
<evidence type="ECO:0000256" key="7">
    <source>
        <dbReference type="ARBA" id="ARBA00022825"/>
    </source>
</evidence>
<dbReference type="SUPFAM" id="SSF50494">
    <property type="entry name" value="Trypsin-like serine proteases"/>
    <property type="match status" value="1"/>
</dbReference>
<evidence type="ECO:0000256" key="9">
    <source>
        <dbReference type="ARBA" id="ARBA00023157"/>
    </source>
</evidence>
<dbReference type="GO" id="GO:0005576">
    <property type="term" value="C:extracellular region"/>
    <property type="evidence" value="ECO:0007669"/>
    <property type="project" value="UniProtKB-SubCell"/>
</dbReference>
<dbReference type="InterPro" id="IPR018114">
    <property type="entry name" value="TRYPSIN_HIS"/>
</dbReference>
<keyword evidence="6 12" id="KW-0378">Hydrolase</keyword>